<feature type="region of interest" description="Disordered" evidence="1">
    <location>
        <begin position="95"/>
        <end position="198"/>
    </location>
</feature>
<feature type="compositionally biased region" description="Basic and acidic residues" evidence="1">
    <location>
        <begin position="149"/>
        <end position="159"/>
    </location>
</feature>
<accession>A0A848FCA2</accession>
<gene>
    <name evidence="2" type="ORF">HHL10_11490</name>
</gene>
<feature type="region of interest" description="Disordered" evidence="1">
    <location>
        <begin position="1"/>
        <end position="23"/>
    </location>
</feature>
<sequence length="198" mass="21779">MPTAAAETGHEGLTTEGLPLPPLPMTSREARARGLKTFPSLALCRLDGTRERTTARGLCVACLVREKAAREARDLAMLAKGRQEGKALALRELEAEQRRQQQEAERAQQAAEKAAAREAAMAETEAGRKAQEKQRQQQREDAEAAAIRGRREAAAERFHERQRRQREAQAAAPAGEALPPWPEMADSADTDHEAAPWD</sequence>
<feature type="compositionally biased region" description="Basic and acidic residues" evidence="1">
    <location>
        <begin position="189"/>
        <end position="198"/>
    </location>
</feature>
<keyword evidence="3" id="KW-1185">Reference proteome</keyword>
<feature type="compositionally biased region" description="Low complexity" evidence="1">
    <location>
        <begin position="168"/>
        <end position="177"/>
    </location>
</feature>
<evidence type="ECO:0000256" key="1">
    <source>
        <dbReference type="SAM" id="MobiDB-lite"/>
    </source>
</evidence>
<feature type="compositionally biased region" description="Basic and acidic residues" evidence="1">
    <location>
        <begin position="95"/>
        <end position="106"/>
    </location>
</feature>
<organism evidence="2 3">
    <name type="scientific">Azohydromonas caseinilytica</name>
    <dbReference type="NCBI Taxonomy" id="2728836"/>
    <lineage>
        <taxon>Bacteria</taxon>
        <taxon>Pseudomonadati</taxon>
        <taxon>Pseudomonadota</taxon>
        <taxon>Betaproteobacteria</taxon>
        <taxon>Burkholderiales</taxon>
        <taxon>Sphaerotilaceae</taxon>
        <taxon>Azohydromonas</taxon>
    </lineage>
</organism>
<protein>
    <submittedName>
        <fullName evidence="2">Uncharacterized protein</fullName>
    </submittedName>
</protein>
<proteinExistence type="predicted"/>
<reference evidence="2 3" key="1">
    <citation type="submission" date="2020-04" db="EMBL/GenBank/DDBJ databases">
        <title>Azohydromonas sp. isolated from soil.</title>
        <authorList>
            <person name="Dahal R.H."/>
        </authorList>
    </citation>
    <scope>NUCLEOTIDE SEQUENCE [LARGE SCALE GENOMIC DNA]</scope>
    <source>
        <strain evidence="2 3">G-1-1-14</strain>
    </source>
</reference>
<feature type="compositionally biased region" description="Basic and acidic residues" evidence="1">
    <location>
        <begin position="125"/>
        <end position="142"/>
    </location>
</feature>
<evidence type="ECO:0000313" key="3">
    <source>
        <dbReference type="Proteomes" id="UP000574067"/>
    </source>
</evidence>
<dbReference type="EMBL" id="JABBFW010000006">
    <property type="protein sequence ID" value="NML15591.1"/>
    <property type="molecule type" value="Genomic_DNA"/>
</dbReference>
<name>A0A848FCA2_9BURK</name>
<dbReference type="Proteomes" id="UP000574067">
    <property type="component" value="Unassembled WGS sequence"/>
</dbReference>
<comment type="caution">
    <text evidence="2">The sequence shown here is derived from an EMBL/GenBank/DDBJ whole genome shotgun (WGS) entry which is preliminary data.</text>
</comment>
<evidence type="ECO:0000313" key="2">
    <source>
        <dbReference type="EMBL" id="NML15591.1"/>
    </source>
</evidence>
<feature type="compositionally biased region" description="Low complexity" evidence="1">
    <location>
        <begin position="107"/>
        <end position="124"/>
    </location>
</feature>
<dbReference type="RefSeq" id="WP_169160483.1">
    <property type="nucleotide sequence ID" value="NZ_JABBFW010000006.1"/>
</dbReference>
<dbReference type="AlphaFoldDB" id="A0A848FCA2"/>